<comment type="caution">
    <text evidence="1">The sequence shown here is derived from an EMBL/GenBank/DDBJ whole genome shotgun (WGS) entry which is preliminary data.</text>
</comment>
<protein>
    <submittedName>
        <fullName evidence="1">Uncharacterized protein</fullName>
    </submittedName>
</protein>
<dbReference type="AlphaFoldDB" id="A0A0F9RT32"/>
<gene>
    <name evidence="1" type="ORF">LCGC14_0606620</name>
</gene>
<dbReference type="EMBL" id="LAZR01000992">
    <property type="protein sequence ID" value="KKN53032.1"/>
    <property type="molecule type" value="Genomic_DNA"/>
</dbReference>
<evidence type="ECO:0000313" key="1">
    <source>
        <dbReference type="EMBL" id="KKN53032.1"/>
    </source>
</evidence>
<organism evidence="1">
    <name type="scientific">marine sediment metagenome</name>
    <dbReference type="NCBI Taxonomy" id="412755"/>
    <lineage>
        <taxon>unclassified sequences</taxon>
        <taxon>metagenomes</taxon>
        <taxon>ecological metagenomes</taxon>
    </lineage>
</organism>
<reference evidence="1" key="1">
    <citation type="journal article" date="2015" name="Nature">
        <title>Complex archaea that bridge the gap between prokaryotes and eukaryotes.</title>
        <authorList>
            <person name="Spang A."/>
            <person name="Saw J.H."/>
            <person name="Jorgensen S.L."/>
            <person name="Zaremba-Niedzwiedzka K."/>
            <person name="Martijn J."/>
            <person name="Lind A.E."/>
            <person name="van Eijk R."/>
            <person name="Schleper C."/>
            <person name="Guy L."/>
            <person name="Ettema T.J."/>
        </authorList>
    </citation>
    <scope>NUCLEOTIDE SEQUENCE</scope>
</reference>
<sequence length="107" mass="12584">MVRFLIKNQSTDTESDCIKKVFDYYHNVILNHQNQEIPISLLMIKLMKIIGKTEDKSLITKALIITIQFFEQIPADLYDNQGIEIDLLPLKYKKKAITQLRQEFLLN</sequence>
<accession>A0A0F9RT32</accession>
<name>A0A0F9RT32_9ZZZZ</name>
<proteinExistence type="predicted"/>